<evidence type="ECO:0000259" key="2">
    <source>
        <dbReference type="Pfam" id="PF06221"/>
    </source>
</evidence>
<sequence length="405" mass="45072">MSQQLVKVLENDGYDNGTAVEIVKLAEEKPDDVASEFLEEIIDDKAAITRYIRSRNRPKPLSQTRQEPAKKPQPKRLSPALLKTSSPGSSTRKPANPSQPYARPIIQPGSSIHKQIVSEKSTPASKSDKEFTTQMKIDSIKDLDAAIKKLELDDPTRRPCNCMGSRHGLCEMAPNCLNCGRIVCGKEGLGKCFGCSESLIDNVTLAEVFGVLQEERNTIISTMGKRALKSANIDPSSNDSIKENFSKANSNLARLLSYQNSSAVRTKIIDHAADFDTPDMGTNMWASPLEQARQLKEQQRRQRRSEEVRKSRRGQGRKLISIDIRGNKVYQKAEDVYDDSTSEEEEEPEEVEKVEEKQASAFFDVSKYGTKFVKPVYNGSNSPASIASGIVDEKVARDDNEVLAW</sequence>
<feature type="region of interest" description="Disordered" evidence="1">
    <location>
        <begin position="293"/>
        <end position="317"/>
    </location>
</feature>
<dbReference type="GO" id="GO:0008270">
    <property type="term" value="F:zinc ion binding"/>
    <property type="evidence" value="ECO:0007669"/>
    <property type="project" value="InterPro"/>
</dbReference>
<dbReference type="PANTHER" id="PTHR12963:SF4">
    <property type="entry name" value="ACTIVATING SIGNAL COINTEGRATOR 1"/>
    <property type="match status" value="1"/>
</dbReference>
<dbReference type="InterPro" id="IPR039128">
    <property type="entry name" value="TRIP4-like"/>
</dbReference>
<dbReference type="PANTHER" id="PTHR12963">
    <property type="entry name" value="THYROID RECEPTOR INTERACTING PROTEIN RELATED"/>
    <property type="match status" value="1"/>
</dbReference>
<keyword evidence="4" id="KW-1185">Reference proteome</keyword>
<dbReference type="OrthoDB" id="338816at2759"/>
<dbReference type="GeneID" id="36515021"/>
<feature type="compositionally biased region" description="Basic and acidic residues" evidence="1">
    <location>
        <begin position="293"/>
        <end position="309"/>
    </location>
</feature>
<reference evidence="3 4" key="1">
    <citation type="submission" date="2017-04" db="EMBL/GenBank/DDBJ databases">
        <title>Genome sequencing of [Candida] sorbophila.</title>
        <authorList>
            <person name="Ahn J.O."/>
        </authorList>
    </citation>
    <scope>NUCLEOTIDE SEQUENCE [LARGE SCALE GENOMIC DNA]</scope>
    <source>
        <strain evidence="3 4">DS02</strain>
    </source>
</reference>
<proteinExistence type="predicted"/>
<feature type="domain" description="TRIP4/RQT4 C2HC5-type zinc finger" evidence="2">
    <location>
        <begin position="157"/>
        <end position="205"/>
    </location>
</feature>
<organism evidence="3 4">
    <name type="scientific">Wickerhamiella sorbophila</name>
    <dbReference type="NCBI Taxonomy" id="45607"/>
    <lineage>
        <taxon>Eukaryota</taxon>
        <taxon>Fungi</taxon>
        <taxon>Dikarya</taxon>
        <taxon>Ascomycota</taxon>
        <taxon>Saccharomycotina</taxon>
        <taxon>Dipodascomycetes</taxon>
        <taxon>Dipodascales</taxon>
        <taxon>Trichomonascaceae</taxon>
        <taxon>Wickerhamiella</taxon>
    </lineage>
</organism>
<feature type="compositionally biased region" description="Polar residues" evidence="1">
    <location>
        <begin position="83"/>
        <end position="99"/>
    </location>
</feature>
<dbReference type="GO" id="GO:0045893">
    <property type="term" value="P:positive regulation of DNA-templated transcription"/>
    <property type="evidence" value="ECO:0007669"/>
    <property type="project" value="TreeGrafter"/>
</dbReference>
<protein>
    <submittedName>
        <fullName evidence="3">Uncharacterized protein C1A6.01c</fullName>
    </submittedName>
</protein>
<dbReference type="GO" id="GO:0005634">
    <property type="term" value="C:nucleus"/>
    <property type="evidence" value="ECO:0007669"/>
    <property type="project" value="InterPro"/>
</dbReference>
<evidence type="ECO:0000256" key="1">
    <source>
        <dbReference type="SAM" id="MobiDB-lite"/>
    </source>
</evidence>
<dbReference type="GO" id="GO:0072344">
    <property type="term" value="P:rescue of stalled ribosome"/>
    <property type="evidence" value="ECO:0007669"/>
    <property type="project" value="InterPro"/>
</dbReference>
<feature type="region of interest" description="Disordered" evidence="1">
    <location>
        <begin position="333"/>
        <end position="356"/>
    </location>
</feature>
<comment type="caution">
    <text evidence="3">The sequence shown here is derived from an EMBL/GenBank/DDBJ whole genome shotgun (WGS) entry which is preliminary data.</text>
</comment>
<dbReference type="Pfam" id="PF06221">
    <property type="entry name" value="zf-C2HC5"/>
    <property type="match status" value="1"/>
</dbReference>
<dbReference type="Proteomes" id="UP000238350">
    <property type="component" value="Unassembled WGS sequence"/>
</dbReference>
<feature type="compositionally biased region" description="Acidic residues" evidence="1">
    <location>
        <begin position="336"/>
        <end position="353"/>
    </location>
</feature>
<evidence type="ECO:0000313" key="4">
    <source>
        <dbReference type="Proteomes" id="UP000238350"/>
    </source>
</evidence>
<dbReference type="GO" id="GO:0180022">
    <property type="term" value="C:RQC-trigger complex"/>
    <property type="evidence" value="ECO:0007669"/>
    <property type="project" value="InterPro"/>
</dbReference>
<dbReference type="STRING" id="45607.A0A2T0FF79"/>
<name>A0A2T0FF79_9ASCO</name>
<dbReference type="RefSeq" id="XP_024663598.1">
    <property type="nucleotide sequence ID" value="XM_024807830.1"/>
</dbReference>
<gene>
    <name evidence="3" type="ORF">B9G98_01272</name>
</gene>
<feature type="region of interest" description="Disordered" evidence="1">
    <location>
        <begin position="48"/>
        <end position="110"/>
    </location>
</feature>
<dbReference type="AlphaFoldDB" id="A0A2T0FF79"/>
<dbReference type="InterPro" id="IPR009349">
    <property type="entry name" value="TRIP4/RQT4_C2HC5_Znf"/>
</dbReference>
<accession>A0A2T0FF79</accession>
<evidence type="ECO:0000313" key="3">
    <source>
        <dbReference type="EMBL" id="PRT53652.1"/>
    </source>
</evidence>
<dbReference type="EMBL" id="NDIQ01000001">
    <property type="protein sequence ID" value="PRT53652.1"/>
    <property type="molecule type" value="Genomic_DNA"/>
</dbReference>